<feature type="compositionally biased region" description="Polar residues" evidence="1">
    <location>
        <begin position="323"/>
        <end position="335"/>
    </location>
</feature>
<dbReference type="Proteomes" id="UP000006671">
    <property type="component" value="Unassembled WGS sequence"/>
</dbReference>
<dbReference type="AlphaFoldDB" id="D2W2C1"/>
<feature type="region of interest" description="Disordered" evidence="1">
    <location>
        <begin position="78"/>
        <end position="121"/>
    </location>
</feature>
<name>D2W2C1_NAEGR</name>
<feature type="compositionally biased region" description="Polar residues" evidence="1">
    <location>
        <begin position="289"/>
        <end position="306"/>
    </location>
</feature>
<protein>
    <submittedName>
        <fullName evidence="2">Predicted protein</fullName>
    </submittedName>
</protein>
<gene>
    <name evidence="2" type="ORF">NAEGRDRAFT_75536</name>
</gene>
<feature type="compositionally biased region" description="Polar residues" evidence="1">
    <location>
        <begin position="78"/>
        <end position="95"/>
    </location>
</feature>
<reference evidence="2 3" key="1">
    <citation type="journal article" date="2010" name="Cell">
        <title>The genome of Naegleria gruberi illuminates early eukaryotic versatility.</title>
        <authorList>
            <person name="Fritz-Laylin L.K."/>
            <person name="Prochnik S.E."/>
            <person name="Ginger M.L."/>
            <person name="Dacks J.B."/>
            <person name="Carpenter M.L."/>
            <person name="Field M.C."/>
            <person name="Kuo A."/>
            <person name="Paredez A."/>
            <person name="Chapman J."/>
            <person name="Pham J."/>
            <person name="Shu S."/>
            <person name="Neupane R."/>
            <person name="Cipriano M."/>
            <person name="Mancuso J."/>
            <person name="Tu H."/>
            <person name="Salamov A."/>
            <person name="Lindquist E."/>
            <person name="Shapiro H."/>
            <person name="Lucas S."/>
            <person name="Grigoriev I.V."/>
            <person name="Cande W.Z."/>
            <person name="Fulton C."/>
            <person name="Rokhsar D.S."/>
            <person name="Dawson S.C."/>
        </authorList>
    </citation>
    <scope>NUCLEOTIDE SEQUENCE [LARGE SCALE GENOMIC DNA]</scope>
    <source>
        <strain evidence="2 3">NEG-M</strain>
    </source>
</reference>
<dbReference type="KEGG" id="ngr:NAEGRDRAFT_75536"/>
<organism evidence="3">
    <name type="scientific">Naegleria gruberi</name>
    <name type="common">Amoeba</name>
    <dbReference type="NCBI Taxonomy" id="5762"/>
    <lineage>
        <taxon>Eukaryota</taxon>
        <taxon>Discoba</taxon>
        <taxon>Heterolobosea</taxon>
        <taxon>Tetramitia</taxon>
        <taxon>Eutetramitia</taxon>
        <taxon>Vahlkampfiidae</taxon>
        <taxon>Naegleria</taxon>
    </lineage>
</organism>
<dbReference type="InParanoid" id="D2W2C1"/>
<dbReference type="VEuPathDB" id="AmoebaDB:NAEGRDRAFT_75536"/>
<feature type="compositionally biased region" description="Low complexity" evidence="1">
    <location>
        <begin position="374"/>
        <end position="392"/>
    </location>
</feature>
<evidence type="ECO:0000256" key="1">
    <source>
        <dbReference type="SAM" id="MobiDB-lite"/>
    </source>
</evidence>
<evidence type="ECO:0000313" key="3">
    <source>
        <dbReference type="Proteomes" id="UP000006671"/>
    </source>
</evidence>
<feature type="compositionally biased region" description="Polar residues" evidence="1">
    <location>
        <begin position="398"/>
        <end position="408"/>
    </location>
</feature>
<feature type="region of interest" description="Disordered" evidence="1">
    <location>
        <begin position="289"/>
        <end position="408"/>
    </location>
</feature>
<evidence type="ECO:0000313" key="2">
    <source>
        <dbReference type="EMBL" id="EFC36836.1"/>
    </source>
</evidence>
<dbReference type="GeneID" id="8862940"/>
<dbReference type="OrthoDB" id="10558767at2759"/>
<dbReference type="EMBL" id="GG738925">
    <property type="protein sequence ID" value="EFC36836.1"/>
    <property type="molecule type" value="Genomic_DNA"/>
</dbReference>
<feature type="compositionally biased region" description="Low complexity" evidence="1">
    <location>
        <begin position="96"/>
        <end position="105"/>
    </location>
</feature>
<feature type="compositionally biased region" description="Low complexity" evidence="1">
    <location>
        <begin position="336"/>
        <end position="350"/>
    </location>
</feature>
<keyword evidence="3" id="KW-1185">Reference proteome</keyword>
<proteinExistence type="predicted"/>
<sequence length="436" mass="49841">MNLILPKDDMENYQQHLTELIDRNNQQQYQQQDYSSPPLPTLFNIQSDDHQQDQISYMINNKIHEFLASMLSHQESNHQLSNNTIGNPTSFYQMQSSSSSPSLPSQEEEAIGENRSQHCSTPIHPHSLPLSTSHNFQICGEETVRKDPEDLIFTQKKQNQDDYCQMLPLSQLQHLFEMKDGCVNCVKTNLDESECNLMLSFTENEMEMIEQRFMNGLYSKLAQNIKQEKVDQQQQIYQKVSANSSTAADDHATAVGNSIRNQPKLEMQSSQVSNNLLPVQTMNHQTLCWNSPSKSQESSAVSNNSFHLPKQARLPKRKKRPLMSTSVDSTPMMTMQNNTSSHQQSNHNNNYSKVLGPPPINTKKVSKKRDRNNSVSDSPTKKTTSSNSTNTSIYRGHVSNSNSFSKESPWQFHTYSEGKRNQSENLVFFHFNPKRS</sequence>
<accession>D2W2C1</accession>
<dbReference type="RefSeq" id="XP_002669580.1">
    <property type="nucleotide sequence ID" value="XM_002669534.1"/>
</dbReference>